<proteinExistence type="predicted"/>
<dbReference type="EMBL" id="JBFOLJ010000014">
    <property type="protein sequence ID" value="KAL2477822.1"/>
    <property type="molecule type" value="Genomic_DNA"/>
</dbReference>
<feature type="region of interest" description="Disordered" evidence="2">
    <location>
        <begin position="58"/>
        <end position="92"/>
    </location>
</feature>
<evidence type="ECO:0000313" key="4">
    <source>
        <dbReference type="Proteomes" id="UP001604277"/>
    </source>
</evidence>
<accession>A0ABD1QNQ1</accession>
<organism evidence="3 4">
    <name type="scientific">Forsythia ovata</name>
    <dbReference type="NCBI Taxonomy" id="205694"/>
    <lineage>
        <taxon>Eukaryota</taxon>
        <taxon>Viridiplantae</taxon>
        <taxon>Streptophyta</taxon>
        <taxon>Embryophyta</taxon>
        <taxon>Tracheophyta</taxon>
        <taxon>Spermatophyta</taxon>
        <taxon>Magnoliopsida</taxon>
        <taxon>eudicotyledons</taxon>
        <taxon>Gunneridae</taxon>
        <taxon>Pentapetalae</taxon>
        <taxon>asterids</taxon>
        <taxon>lamiids</taxon>
        <taxon>Lamiales</taxon>
        <taxon>Oleaceae</taxon>
        <taxon>Forsythieae</taxon>
        <taxon>Forsythia</taxon>
    </lineage>
</organism>
<dbReference type="AlphaFoldDB" id="A0ABD1QNQ1"/>
<evidence type="ECO:0000256" key="2">
    <source>
        <dbReference type="SAM" id="MobiDB-lite"/>
    </source>
</evidence>
<dbReference type="PANTHER" id="PTHR36045">
    <property type="entry name" value="OS04G0558500 PROTEIN"/>
    <property type="match status" value="1"/>
</dbReference>
<keyword evidence="4" id="KW-1185">Reference proteome</keyword>
<dbReference type="PANTHER" id="PTHR36045:SF2">
    <property type="entry name" value="OS04G0558500 PROTEIN"/>
    <property type="match status" value="1"/>
</dbReference>
<sequence length="157" mass="17731">MLTQTVNYDVRELEKIEEEEVLKLEEEVEQIAQKVVQYRTSIPDELASLLAFQRPVSTTHSGDGRFESKAHPAPGQESESGRSPGMGRHLESGTTASLVGDIQEEAEKIRLLKHKISSNTSIMPIVLNRIHEYMARMDKLESLKGIIHPALKRKWIS</sequence>
<comment type="caution">
    <text evidence="3">The sequence shown here is derived from an EMBL/GenBank/DDBJ whole genome shotgun (WGS) entry which is preliminary data.</text>
</comment>
<reference evidence="4" key="1">
    <citation type="submission" date="2024-07" db="EMBL/GenBank/DDBJ databases">
        <title>Two chromosome-level genome assemblies of Korean endemic species Abeliophyllum distichum and Forsythia ovata (Oleaceae).</title>
        <authorList>
            <person name="Jang H."/>
        </authorList>
    </citation>
    <scope>NUCLEOTIDE SEQUENCE [LARGE SCALE GENOMIC DNA]</scope>
</reference>
<evidence type="ECO:0000256" key="1">
    <source>
        <dbReference type="SAM" id="Coils"/>
    </source>
</evidence>
<keyword evidence="1" id="KW-0175">Coiled coil</keyword>
<name>A0ABD1QNQ1_9LAMI</name>
<evidence type="ECO:0000313" key="3">
    <source>
        <dbReference type="EMBL" id="KAL2477822.1"/>
    </source>
</evidence>
<dbReference type="Proteomes" id="UP001604277">
    <property type="component" value="Unassembled WGS sequence"/>
</dbReference>
<protein>
    <submittedName>
        <fullName evidence="3">Uncharacterized protein</fullName>
    </submittedName>
</protein>
<gene>
    <name evidence="3" type="ORF">Fot_46836</name>
</gene>
<feature type="coiled-coil region" evidence="1">
    <location>
        <begin position="14"/>
        <end position="41"/>
    </location>
</feature>